<dbReference type="eggNOG" id="COG3561">
    <property type="taxonomic scope" value="Bacteria"/>
</dbReference>
<evidence type="ECO:0000313" key="2">
    <source>
        <dbReference type="Proteomes" id="UP000002363"/>
    </source>
</evidence>
<evidence type="ECO:0000313" key="1">
    <source>
        <dbReference type="EMBL" id="ADF61022.1"/>
    </source>
</evidence>
<protein>
    <submittedName>
        <fullName evidence="1">Uncharacterized protein</fullName>
    </submittedName>
</protein>
<dbReference type="AlphaFoldDB" id="A0A0H3CIQ6"/>
<accession>A0A0H3CIQ6</accession>
<keyword evidence="2" id="KW-1185">Reference proteome</keyword>
<proteinExistence type="predicted"/>
<reference evidence="1 2" key="1">
    <citation type="journal article" date="2010" name="J. Bacteriol.">
        <title>Complete genome sequence of Enterobacter cloacae subsp. cloacae type strain ATCC 13047.</title>
        <authorList>
            <person name="Ren Y."/>
            <person name="Ren Y."/>
            <person name="Zhou Z."/>
            <person name="Guo X."/>
            <person name="Li Y."/>
            <person name="Feng L."/>
            <person name="Wang L."/>
        </authorList>
    </citation>
    <scope>NUCLEOTIDE SEQUENCE [LARGE SCALE GENOMIC DNA]</scope>
    <source>
        <strain evidence="2">ATCC 13047 / DSM 30054 / NBRC 13535 / NCTC 10005 / WDCM 00083 / NCDC 279-56</strain>
    </source>
</reference>
<dbReference type="EMBL" id="CP001918">
    <property type="protein sequence ID" value="ADF61022.1"/>
    <property type="molecule type" value="Genomic_DNA"/>
</dbReference>
<sequence>MNPNSCLAHVIRSGFAVMPCDNAEKFTSGKIEKMIAIA</sequence>
<gene>
    <name evidence="1" type="ordered locus">ECL_01462</name>
</gene>
<dbReference type="Proteomes" id="UP000002363">
    <property type="component" value="Chromosome"/>
</dbReference>
<organism evidence="1 2">
    <name type="scientific">Enterobacter cloacae subsp. cloacae (strain ATCC 13047 / DSM 30054 / NBRC 13535 / NCTC 10005 / WDCM 00083 / NCDC 279-56)</name>
    <dbReference type="NCBI Taxonomy" id="716541"/>
    <lineage>
        <taxon>Bacteria</taxon>
        <taxon>Pseudomonadati</taxon>
        <taxon>Pseudomonadota</taxon>
        <taxon>Gammaproteobacteria</taxon>
        <taxon>Enterobacterales</taxon>
        <taxon>Enterobacteriaceae</taxon>
        <taxon>Enterobacter</taxon>
        <taxon>Enterobacter cloacae complex</taxon>
    </lineage>
</organism>
<dbReference type="HOGENOM" id="CLU_3327495_0_0_6"/>
<dbReference type="KEGG" id="enc:ECL_01462"/>
<dbReference type="EnsemblBacteria" id="ADF61022">
    <property type="protein sequence ID" value="ADF61022"/>
    <property type="gene ID" value="ECL_01462"/>
</dbReference>
<dbReference type="PATRIC" id="fig|716541.4.peg.1705"/>
<name>A0A0H3CIQ6_ENTCC</name>